<dbReference type="HOGENOM" id="CLU_772550_0_0_1"/>
<protein>
    <submittedName>
        <fullName evidence="2">Uncharacterized protein</fullName>
    </submittedName>
</protein>
<name>A0A061EGW3_THECC</name>
<feature type="compositionally biased region" description="Basic residues" evidence="1">
    <location>
        <begin position="42"/>
        <end position="51"/>
    </location>
</feature>
<dbReference type="AlphaFoldDB" id="A0A061EGW3"/>
<feature type="compositionally biased region" description="Basic and acidic residues" evidence="1">
    <location>
        <begin position="101"/>
        <end position="116"/>
    </location>
</feature>
<dbReference type="Gramene" id="EOY03632">
    <property type="protein sequence ID" value="EOY03632"/>
    <property type="gene ID" value="TCM_018721"/>
</dbReference>
<evidence type="ECO:0000313" key="3">
    <source>
        <dbReference type="Proteomes" id="UP000026915"/>
    </source>
</evidence>
<feature type="compositionally biased region" description="Basic and acidic residues" evidence="1">
    <location>
        <begin position="69"/>
        <end position="83"/>
    </location>
</feature>
<gene>
    <name evidence="2" type="ORF">TCM_018721</name>
</gene>
<accession>A0A061EGW3</accession>
<dbReference type="EMBL" id="CM001882">
    <property type="protein sequence ID" value="EOY03632.1"/>
    <property type="molecule type" value="Genomic_DNA"/>
</dbReference>
<proteinExistence type="predicted"/>
<reference evidence="2 3" key="1">
    <citation type="journal article" date="2013" name="Genome Biol.">
        <title>The genome sequence of the most widely cultivated cacao type and its use to identify candidate genes regulating pod color.</title>
        <authorList>
            <person name="Motamayor J.C."/>
            <person name="Mockaitis K."/>
            <person name="Schmutz J."/>
            <person name="Haiminen N."/>
            <person name="Iii D.L."/>
            <person name="Cornejo O."/>
            <person name="Findley S.D."/>
            <person name="Zheng P."/>
            <person name="Utro F."/>
            <person name="Royaert S."/>
            <person name="Saski C."/>
            <person name="Jenkins J."/>
            <person name="Podicheti R."/>
            <person name="Zhao M."/>
            <person name="Scheffler B.E."/>
            <person name="Stack J.C."/>
            <person name="Feltus F.A."/>
            <person name="Mustiga G.M."/>
            <person name="Amores F."/>
            <person name="Phillips W."/>
            <person name="Marelli J.P."/>
            <person name="May G.D."/>
            <person name="Shapiro H."/>
            <person name="Ma J."/>
            <person name="Bustamante C.D."/>
            <person name="Schnell R.J."/>
            <person name="Main D."/>
            <person name="Gilbert D."/>
            <person name="Parida L."/>
            <person name="Kuhn D.N."/>
        </authorList>
    </citation>
    <scope>NUCLEOTIDE SEQUENCE [LARGE SCALE GENOMIC DNA]</scope>
    <source>
        <strain evidence="3">cv. Matina 1-6</strain>
    </source>
</reference>
<sequence length="359" mass="39632">MHGQMGTAATEREMTGTRGVESTLNATGGRPDTQFSPNKQGKQTKKNKNKNRGTGGRNMGLTTLAENDGTLRQKSTLEDKGESSKNNSIKLLTRAATSQHGDGHQSEHVGAGKDSKNYLSKPPTQGASFMHGEGQLRIESGLGGQNESMDMMKGSGKHSPITEQSVSQTKILADNNRVALTVECSRERMKYYAENPPNLESASGKCMYNKELSDVPFIPTVSETNFVEIEVHPRVRRRRHSDIEISIDKIFSLTLDKAVDIRENDEASDEDSISVNFAASWERESSEKYDHKMKHSTLASKANLVDGTRISADEIAFVLYAKEKEVALAGPHFEVLHAHSATKIASFQIMMYHSTYHIE</sequence>
<dbReference type="Proteomes" id="UP000026915">
    <property type="component" value="Chromosome 4"/>
</dbReference>
<feature type="region of interest" description="Disordered" evidence="1">
    <location>
        <begin position="1"/>
        <end position="165"/>
    </location>
</feature>
<dbReference type="InParanoid" id="A0A061EGW3"/>
<organism evidence="2 3">
    <name type="scientific">Theobroma cacao</name>
    <name type="common">Cacao</name>
    <name type="synonym">Cocoa</name>
    <dbReference type="NCBI Taxonomy" id="3641"/>
    <lineage>
        <taxon>Eukaryota</taxon>
        <taxon>Viridiplantae</taxon>
        <taxon>Streptophyta</taxon>
        <taxon>Embryophyta</taxon>
        <taxon>Tracheophyta</taxon>
        <taxon>Spermatophyta</taxon>
        <taxon>Magnoliopsida</taxon>
        <taxon>eudicotyledons</taxon>
        <taxon>Gunneridae</taxon>
        <taxon>Pentapetalae</taxon>
        <taxon>rosids</taxon>
        <taxon>malvids</taxon>
        <taxon>Malvales</taxon>
        <taxon>Malvaceae</taxon>
        <taxon>Byttnerioideae</taxon>
        <taxon>Theobroma</taxon>
    </lineage>
</organism>
<keyword evidence="3" id="KW-1185">Reference proteome</keyword>
<feature type="compositionally biased region" description="Polar residues" evidence="1">
    <location>
        <begin position="84"/>
        <end position="100"/>
    </location>
</feature>
<evidence type="ECO:0000313" key="2">
    <source>
        <dbReference type="EMBL" id="EOY03632.1"/>
    </source>
</evidence>
<evidence type="ECO:0000256" key="1">
    <source>
        <dbReference type="SAM" id="MobiDB-lite"/>
    </source>
</evidence>